<dbReference type="InterPro" id="IPR052324">
    <property type="entry name" value="NFATC2-Int_DNA_Repair"/>
</dbReference>
<comment type="subcellular location">
    <subcellularLocation>
        <location evidence="1">Nucleus</location>
    </subcellularLocation>
</comment>
<dbReference type="CDD" id="cd17078">
    <property type="entry name" value="Ubl_SLD1_NFATC2ip"/>
    <property type="match status" value="1"/>
</dbReference>
<reference evidence="7 8" key="1">
    <citation type="submission" date="2024-06" db="EMBL/GenBank/DDBJ databases">
        <title>The draft genome of Grus japonensis, version 3.</title>
        <authorList>
            <person name="Nabeshima K."/>
            <person name="Suzuki S."/>
            <person name="Onuma M."/>
        </authorList>
    </citation>
    <scope>NUCLEOTIDE SEQUENCE [LARGE SCALE GENOMIC DNA]</scope>
    <source>
        <strain evidence="7 8">451A</strain>
    </source>
</reference>
<dbReference type="GO" id="GO:0005634">
    <property type="term" value="C:nucleus"/>
    <property type="evidence" value="ECO:0007669"/>
    <property type="project" value="UniProtKB-SubCell"/>
</dbReference>
<dbReference type="Pfam" id="PF11976">
    <property type="entry name" value="Rad60-SLD"/>
    <property type="match status" value="1"/>
</dbReference>
<protein>
    <recommendedName>
        <fullName evidence="3">NFATC2-interacting protein</fullName>
    </recommendedName>
    <alternativeName>
        <fullName evidence="4">Nuclear factor of activated T-cells, cytoplasmic 2-interacting protein</fullName>
    </alternativeName>
</protein>
<evidence type="ECO:0000256" key="1">
    <source>
        <dbReference type="ARBA" id="ARBA00004123"/>
    </source>
</evidence>
<dbReference type="Gene3D" id="3.10.20.90">
    <property type="entry name" value="Phosphatidylinositol 3-kinase Catalytic Subunit, Chain A, domain 1"/>
    <property type="match status" value="2"/>
</dbReference>
<proteinExistence type="predicted"/>
<evidence type="ECO:0000256" key="4">
    <source>
        <dbReference type="ARBA" id="ARBA00042764"/>
    </source>
</evidence>
<evidence type="ECO:0000256" key="3">
    <source>
        <dbReference type="ARBA" id="ARBA00039921"/>
    </source>
</evidence>
<dbReference type="SUPFAM" id="SSF54236">
    <property type="entry name" value="Ubiquitin-like"/>
    <property type="match status" value="2"/>
</dbReference>
<dbReference type="InterPro" id="IPR022617">
    <property type="entry name" value="Rad60/SUMO-like_dom"/>
</dbReference>
<evidence type="ECO:0000256" key="2">
    <source>
        <dbReference type="ARBA" id="ARBA00023242"/>
    </source>
</evidence>
<feature type="compositionally biased region" description="Basic residues" evidence="5">
    <location>
        <begin position="29"/>
        <end position="42"/>
    </location>
</feature>
<feature type="domain" description="Rad60/SUMO-like" evidence="6">
    <location>
        <begin position="224"/>
        <end position="280"/>
    </location>
</feature>
<dbReference type="AlphaFoldDB" id="A0ABC9Y0T7"/>
<evidence type="ECO:0000256" key="5">
    <source>
        <dbReference type="SAM" id="MobiDB-lite"/>
    </source>
</evidence>
<evidence type="ECO:0000313" key="8">
    <source>
        <dbReference type="Proteomes" id="UP001623348"/>
    </source>
</evidence>
<sequence>MTEPLSRTQTGVTGDVSSAEEDEDDARRPRPLRRPPPKRPRLGPHVPSAPVYSDKVNRCFPLCPTAELTPPPGGGDPPIDVDADDDSAGGDGPLPPPPVSPPGPPRYRSSRTRRIIKDVDERLRGLSGLVGEGQEVSSPPPPASPPSPPPSPPLWLKVRCRGRVHRVPLRRRDPLRGVQQELGGALGVPPGRILLLRRDQELEPSDTPQGLGLGVADILECVVLRLHVPKAEPLRGAMERYRAARGMGGRPLTFLFEGRKLGGGCTPEELGMEQDDVIEVWG</sequence>
<accession>A0ABC9Y0T7</accession>
<dbReference type="EMBL" id="BAAFJT010000039">
    <property type="protein sequence ID" value="GAB0202407.1"/>
    <property type="molecule type" value="Genomic_DNA"/>
</dbReference>
<dbReference type="InterPro" id="IPR029071">
    <property type="entry name" value="Ubiquitin-like_domsf"/>
</dbReference>
<dbReference type="PANTHER" id="PTHR47187:SF1">
    <property type="entry name" value="NFATC2-INTERACTING PROTEIN"/>
    <property type="match status" value="1"/>
</dbReference>
<feature type="region of interest" description="Disordered" evidence="5">
    <location>
        <begin position="130"/>
        <end position="154"/>
    </location>
</feature>
<feature type="region of interest" description="Disordered" evidence="5">
    <location>
        <begin position="1"/>
        <end position="118"/>
    </location>
</feature>
<dbReference type="PANTHER" id="PTHR47187">
    <property type="entry name" value="NFATC2-INTERACTING PROTEIN"/>
    <property type="match status" value="1"/>
</dbReference>
<gene>
    <name evidence="7" type="ORF">GRJ2_002706300</name>
</gene>
<organism evidence="7 8">
    <name type="scientific">Grus japonensis</name>
    <name type="common">Japanese crane</name>
    <name type="synonym">Red-crowned crane</name>
    <dbReference type="NCBI Taxonomy" id="30415"/>
    <lineage>
        <taxon>Eukaryota</taxon>
        <taxon>Metazoa</taxon>
        <taxon>Chordata</taxon>
        <taxon>Craniata</taxon>
        <taxon>Vertebrata</taxon>
        <taxon>Euteleostomi</taxon>
        <taxon>Archelosauria</taxon>
        <taxon>Archosauria</taxon>
        <taxon>Dinosauria</taxon>
        <taxon>Saurischia</taxon>
        <taxon>Theropoda</taxon>
        <taxon>Coelurosauria</taxon>
        <taxon>Aves</taxon>
        <taxon>Neognathae</taxon>
        <taxon>Neoaves</taxon>
        <taxon>Gruiformes</taxon>
        <taxon>Gruidae</taxon>
        <taxon>Grus</taxon>
    </lineage>
</organism>
<comment type="caution">
    <text evidence="7">The sequence shown here is derived from an EMBL/GenBank/DDBJ whole genome shotgun (WGS) entry which is preliminary data.</text>
</comment>
<keyword evidence="8" id="KW-1185">Reference proteome</keyword>
<evidence type="ECO:0000259" key="6">
    <source>
        <dbReference type="Pfam" id="PF11976"/>
    </source>
</evidence>
<dbReference type="Proteomes" id="UP001623348">
    <property type="component" value="Unassembled WGS sequence"/>
</dbReference>
<feature type="compositionally biased region" description="Pro residues" evidence="5">
    <location>
        <begin position="93"/>
        <end position="105"/>
    </location>
</feature>
<feature type="compositionally biased region" description="Acidic residues" evidence="5">
    <location>
        <begin position="79"/>
        <end position="88"/>
    </location>
</feature>
<evidence type="ECO:0000313" key="7">
    <source>
        <dbReference type="EMBL" id="GAB0202407.1"/>
    </source>
</evidence>
<feature type="compositionally biased region" description="Pro residues" evidence="5">
    <location>
        <begin position="138"/>
        <end position="153"/>
    </location>
</feature>
<name>A0ABC9Y0T7_GRUJA</name>
<keyword evidence="2" id="KW-0539">Nucleus</keyword>
<feature type="compositionally biased region" description="Polar residues" evidence="5">
    <location>
        <begin position="1"/>
        <end position="16"/>
    </location>
</feature>